<name>A0A916ZNH6_9HYPH</name>
<dbReference type="SUPFAM" id="SSF47413">
    <property type="entry name" value="lambda repressor-like DNA-binding domains"/>
    <property type="match status" value="1"/>
</dbReference>
<dbReference type="PANTHER" id="PTHR35010:SF4">
    <property type="entry name" value="BLL5781 PROTEIN"/>
    <property type="match status" value="1"/>
</dbReference>
<dbReference type="Proteomes" id="UP000644699">
    <property type="component" value="Unassembled WGS sequence"/>
</dbReference>
<dbReference type="InterPro" id="IPR001387">
    <property type="entry name" value="Cro/C1-type_HTH"/>
</dbReference>
<evidence type="ECO:0000313" key="2">
    <source>
        <dbReference type="EMBL" id="GGE06308.1"/>
    </source>
</evidence>
<dbReference type="PANTHER" id="PTHR35010">
    <property type="entry name" value="BLL4672 PROTEIN-RELATED"/>
    <property type="match status" value="1"/>
</dbReference>
<comment type="caution">
    <text evidence="2">The sequence shown here is derived from an EMBL/GenBank/DDBJ whole genome shotgun (WGS) entry which is preliminary data.</text>
</comment>
<dbReference type="EMBL" id="BMIQ01000003">
    <property type="protein sequence ID" value="GGE06308.1"/>
    <property type="molecule type" value="Genomic_DNA"/>
</dbReference>
<dbReference type="GO" id="GO:0003677">
    <property type="term" value="F:DNA binding"/>
    <property type="evidence" value="ECO:0007669"/>
    <property type="project" value="InterPro"/>
</dbReference>
<accession>A0A916ZNH6</accession>
<dbReference type="Pfam" id="PF01381">
    <property type="entry name" value="HTH_3"/>
    <property type="match status" value="1"/>
</dbReference>
<keyword evidence="3" id="KW-1185">Reference proteome</keyword>
<gene>
    <name evidence="2" type="ORF">GCM10011390_26800</name>
</gene>
<protein>
    <recommendedName>
        <fullName evidence="1">HTH cro/C1-type domain-containing protein</fullName>
    </recommendedName>
</protein>
<evidence type="ECO:0000313" key="3">
    <source>
        <dbReference type="Proteomes" id="UP000644699"/>
    </source>
</evidence>
<reference evidence="2" key="1">
    <citation type="journal article" date="2014" name="Int. J. Syst. Evol. Microbiol.">
        <title>Complete genome sequence of Corynebacterium casei LMG S-19264T (=DSM 44701T), isolated from a smear-ripened cheese.</title>
        <authorList>
            <consortium name="US DOE Joint Genome Institute (JGI-PGF)"/>
            <person name="Walter F."/>
            <person name="Albersmeier A."/>
            <person name="Kalinowski J."/>
            <person name="Ruckert C."/>
        </authorList>
    </citation>
    <scope>NUCLEOTIDE SEQUENCE</scope>
    <source>
        <strain evidence="2">CGMCC 1.15367</strain>
    </source>
</reference>
<sequence length="100" mass="11060">MSQLDLALEAEVSAWHLSFVESGRLKPSRDMLLRLAGRLGLPLRERNGLLLSGGYAPVFADGPLDRPDMTSAMDAVRAVLRAYEPYPALAVDRRWRGPDP</sequence>
<feature type="domain" description="HTH cro/C1-type" evidence="1">
    <location>
        <begin position="1"/>
        <end position="46"/>
    </location>
</feature>
<dbReference type="PROSITE" id="PS50943">
    <property type="entry name" value="HTH_CROC1"/>
    <property type="match status" value="1"/>
</dbReference>
<evidence type="ECO:0000259" key="1">
    <source>
        <dbReference type="PROSITE" id="PS50943"/>
    </source>
</evidence>
<reference evidence="2" key="2">
    <citation type="submission" date="2020-09" db="EMBL/GenBank/DDBJ databases">
        <authorList>
            <person name="Sun Q."/>
            <person name="Zhou Y."/>
        </authorList>
    </citation>
    <scope>NUCLEOTIDE SEQUENCE</scope>
    <source>
        <strain evidence="2">CGMCC 1.15367</strain>
    </source>
</reference>
<dbReference type="InterPro" id="IPR010982">
    <property type="entry name" value="Lambda_DNA-bd_dom_sf"/>
</dbReference>
<dbReference type="AlphaFoldDB" id="A0A916ZNH6"/>
<proteinExistence type="predicted"/>
<organism evidence="2 3">
    <name type="scientific">Aureimonas endophytica</name>
    <dbReference type="NCBI Taxonomy" id="2027858"/>
    <lineage>
        <taxon>Bacteria</taxon>
        <taxon>Pseudomonadati</taxon>
        <taxon>Pseudomonadota</taxon>
        <taxon>Alphaproteobacteria</taxon>
        <taxon>Hyphomicrobiales</taxon>
        <taxon>Aurantimonadaceae</taxon>
        <taxon>Aureimonas</taxon>
    </lineage>
</organism>
<dbReference type="Gene3D" id="1.10.260.40">
    <property type="entry name" value="lambda repressor-like DNA-binding domains"/>
    <property type="match status" value="1"/>
</dbReference>